<dbReference type="PANTHER" id="PTHR42749">
    <property type="entry name" value="CELL SHAPE-DETERMINING PROTEIN MREB"/>
    <property type="match status" value="1"/>
</dbReference>
<keyword evidence="3 6" id="KW-0067">ATP-binding</keyword>
<dbReference type="EMBL" id="PEYV01000065">
    <property type="protein sequence ID" value="PIS21218.1"/>
    <property type="molecule type" value="Genomic_DNA"/>
</dbReference>
<evidence type="ECO:0000313" key="8">
    <source>
        <dbReference type="Proteomes" id="UP000231098"/>
    </source>
</evidence>
<comment type="caution">
    <text evidence="7">The sequence shown here is derived from an EMBL/GenBank/DDBJ whole genome shotgun (WGS) entry which is preliminary data.</text>
</comment>
<comment type="caution">
    <text evidence="6">Lacks conserved residue(s) required for the propagation of feature annotation.</text>
</comment>
<dbReference type="GO" id="GO:0008360">
    <property type="term" value="P:regulation of cell shape"/>
    <property type="evidence" value="ECO:0007669"/>
    <property type="project" value="UniProtKB-UniRule"/>
</dbReference>
<comment type="function">
    <text evidence="6">Forms membrane-associated dynamic filaments that are essential for cell shape determination. Acts by regulating cell wall synthesis and cell elongation, and thus cell shape. A feedback loop between cell geometry and MreB localization may maintain elongated cell shape by targeting cell wall growth to regions of negative cell wall curvature.</text>
</comment>
<keyword evidence="1 6" id="KW-0963">Cytoplasm</keyword>
<dbReference type="Gene3D" id="3.30.420.40">
    <property type="match status" value="2"/>
</dbReference>
<dbReference type="SUPFAM" id="SSF53067">
    <property type="entry name" value="Actin-like ATPase domain"/>
    <property type="match status" value="2"/>
</dbReference>
<dbReference type="Pfam" id="PF06723">
    <property type="entry name" value="MreB_Mbl"/>
    <property type="match status" value="1"/>
</dbReference>
<evidence type="ECO:0000256" key="2">
    <source>
        <dbReference type="ARBA" id="ARBA00022741"/>
    </source>
</evidence>
<dbReference type="InterPro" id="IPR004753">
    <property type="entry name" value="MreB"/>
</dbReference>
<reference evidence="8" key="1">
    <citation type="submission" date="2017-09" db="EMBL/GenBank/DDBJ databases">
        <title>Depth-based differentiation of microbial function through sediment-hosted aquifers and enrichment of novel symbionts in the deep terrestrial subsurface.</title>
        <authorList>
            <person name="Probst A.J."/>
            <person name="Ladd B."/>
            <person name="Jarett J.K."/>
            <person name="Geller-Mcgrath D.E."/>
            <person name="Sieber C.M.K."/>
            <person name="Emerson J.B."/>
            <person name="Anantharaman K."/>
            <person name="Thomas B.C."/>
            <person name="Malmstrom R."/>
            <person name="Stieglmeier M."/>
            <person name="Klingl A."/>
            <person name="Woyke T."/>
            <person name="Ryan C.M."/>
            <person name="Banfield J.F."/>
        </authorList>
    </citation>
    <scope>NUCLEOTIDE SEQUENCE [LARGE SCALE GENOMIC DNA]</scope>
</reference>
<evidence type="ECO:0000256" key="1">
    <source>
        <dbReference type="ARBA" id="ARBA00022490"/>
    </source>
</evidence>
<proteinExistence type="inferred from homology"/>
<dbReference type="PRINTS" id="PR01652">
    <property type="entry name" value="SHAPEPROTEIN"/>
</dbReference>
<dbReference type="AlphaFoldDB" id="A0A2H0XAU5"/>
<dbReference type="GO" id="GO:0005524">
    <property type="term" value="F:ATP binding"/>
    <property type="evidence" value="ECO:0007669"/>
    <property type="project" value="UniProtKB-KW"/>
</dbReference>
<dbReference type="NCBIfam" id="TIGR00904">
    <property type="entry name" value="mreB"/>
    <property type="match status" value="1"/>
</dbReference>
<dbReference type="Proteomes" id="UP000231098">
    <property type="component" value="Unassembled WGS sequence"/>
</dbReference>
<evidence type="ECO:0000313" key="7">
    <source>
        <dbReference type="EMBL" id="PIS21218.1"/>
    </source>
</evidence>
<sequence length="346" mass="36808">MLDPIYSLFSKDIALDLGTANCVIHVKGKGILIREPSVVALNKKTGEILAIGIEAKKMLGKTPATISAIRPLREGVISDFESTSQMISYFIKKVHPVNPGFSFLVHPRIVVGVPSSITEVEQRAVVEACEKAGARKVFLLEEPMAAAVGSGLPVDEPAGSMIVDVGGGTTEIAVISLGGVVVGKSIKLAGDKMDLEIVNYAKEKYGLLLGERMAEEAKVLIGSAASFKDDDKVVTEMRGRDIKSGLPRSVKVAAPEIREALSLSIILIVESIKDTIEETPPELVADITRKGIVLAGGGSLLRGIDKLVEAETGVPVRVSDNPMDAVTRGCAKALDDEKLLDRIRLH</sequence>
<comment type="subcellular location">
    <subcellularLocation>
        <location evidence="6">Cytoplasm</location>
    </subcellularLocation>
    <text evidence="6">Membrane-associated.</text>
</comment>
<comment type="subunit">
    <text evidence="6">Forms polymers.</text>
</comment>
<dbReference type="InterPro" id="IPR043129">
    <property type="entry name" value="ATPase_NBD"/>
</dbReference>
<name>A0A2H0XAU5_UNCKA</name>
<feature type="binding site" evidence="6">
    <location>
        <begin position="297"/>
        <end position="300"/>
    </location>
    <ligand>
        <name>ATP</name>
        <dbReference type="ChEBI" id="CHEBI:30616"/>
    </ligand>
</feature>
<feature type="binding site" evidence="6">
    <location>
        <begin position="167"/>
        <end position="169"/>
    </location>
    <ligand>
        <name>ATP</name>
        <dbReference type="ChEBI" id="CHEBI:30616"/>
    </ligand>
</feature>
<feature type="binding site" evidence="6">
    <location>
        <begin position="19"/>
        <end position="21"/>
    </location>
    <ligand>
        <name>ATP</name>
        <dbReference type="ChEBI" id="CHEBI:30616"/>
    </ligand>
</feature>
<evidence type="ECO:0000256" key="5">
    <source>
        <dbReference type="ARBA" id="ARBA00023458"/>
    </source>
</evidence>
<keyword evidence="4 6" id="KW-0133">Cell shape</keyword>
<accession>A0A2H0XAU5</accession>
<dbReference type="GO" id="GO:0000902">
    <property type="term" value="P:cell morphogenesis"/>
    <property type="evidence" value="ECO:0007669"/>
    <property type="project" value="InterPro"/>
</dbReference>
<dbReference type="HAMAP" id="MF_02207">
    <property type="entry name" value="MreB"/>
    <property type="match status" value="1"/>
</dbReference>
<dbReference type="NCBIfam" id="NF010539">
    <property type="entry name" value="PRK13927.1"/>
    <property type="match status" value="1"/>
</dbReference>
<dbReference type="GO" id="GO:0005737">
    <property type="term" value="C:cytoplasm"/>
    <property type="evidence" value="ECO:0007669"/>
    <property type="project" value="UniProtKB-SubCell"/>
</dbReference>
<keyword evidence="2 6" id="KW-0547">Nucleotide-binding</keyword>
<evidence type="ECO:0000256" key="6">
    <source>
        <dbReference type="HAMAP-Rule" id="MF_02207"/>
    </source>
</evidence>
<evidence type="ECO:0000256" key="3">
    <source>
        <dbReference type="ARBA" id="ARBA00022840"/>
    </source>
</evidence>
<gene>
    <name evidence="6" type="primary">mreB</name>
    <name evidence="7" type="ORF">COT51_03935</name>
</gene>
<evidence type="ECO:0000256" key="4">
    <source>
        <dbReference type="ARBA" id="ARBA00022960"/>
    </source>
</evidence>
<dbReference type="PANTHER" id="PTHR42749:SF1">
    <property type="entry name" value="CELL SHAPE-DETERMINING PROTEIN MREB"/>
    <property type="match status" value="1"/>
</dbReference>
<protein>
    <recommendedName>
        <fullName evidence="6">Cell shape-determining protein MreB</fullName>
    </recommendedName>
</protein>
<dbReference type="CDD" id="cd10225">
    <property type="entry name" value="ASKHA_NBD_MreB-like"/>
    <property type="match status" value="1"/>
</dbReference>
<organism evidence="7 8">
    <name type="scientific">candidate division WWE3 bacterium CG08_land_8_20_14_0_20_41_15</name>
    <dbReference type="NCBI Taxonomy" id="1975086"/>
    <lineage>
        <taxon>Bacteria</taxon>
        <taxon>Katanobacteria</taxon>
    </lineage>
</organism>
<comment type="similarity">
    <text evidence="5 6">Belongs to the FtsA/MreB family.</text>
</comment>
<dbReference type="InterPro" id="IPR056546">
    <property type="entry name" value="MreB_MamK-like"/>
</dbReference>